<dbReference type="AlphaFoldDB" id="A0A0N1IBW3"/>
<accession>A0A0N1IBW3</accession>
<proteinExistence type="predicted"/>
<organism evidence="2 3">
    <name type="scientific">Papilio machaon</name>
    <name type="common">Old World swallowtail butterfly</name>
    <dbReference type="NCBI Taxonomy" id="76193"/>
    <lineage>
        <taxon>Eukaryota</taxon>
        <taxon>Metazoa</taxon>
        <taxon>Ecdysozoa</taxon>
        <taxon>Arthropoda</taxon>
        <taxon>Hexapoda</taxon>
        <taxon>Insecta</taxon>
        <taxon>Pterygota</taxon>
        <taxon>Neoptera</taxon>
        <taxon>Endopterygota</taxon>
        <taxon>Lepidoptera</taxon>
        <taxon>Glossata</taxon>
        <taxon>Ditrysia</taxon>
        <taxon>Papilionoidea</taxon>
        <taxon>Papilionidae</taxon>
        <taxon>Papilioninae</taxon>
        <taxon>Papilio</taxon>
    </lineage>
</organism>
<dbReference type="InParanoid" id="A0A0N1IBW3"/>
<keyword evidence="1" id="KW-0732">Signal</keyword>
<feature type="chain" id="PRO_5005873830" description="Salivary secreted peptide" evidence="1">
    <location>
        <begin position="19"/>
        <end position="115"/>
    </location>
</feature>
<dbReference type="PANTHER" id="PTHR37685:SF1">
    <property type="entry name" value="GEO11136P1-RELATED"/>
    <property type="match status" value="1"/>
</dbReference>
<dbReference type="PANTHER" id="PTHR37685">
    <property type="entry name" value="GEO11136P1-RELATED"/>
    <property type="match status" value="1"/>
</dbReference>
<evidence type="ECO:0000313" key="3">
    <source>
        <dbReference type="Proteomes" id="UP000053240"/>
    </source>
</evidence>
<protein>
    <recommendedName>
        <fullName evidence="4">Salivary secreted peptide</fullName>
    </recommendedName>
</protein>
<evidence type="ECO:0000256" key="1">
    <source>
        <dbReference type="SAM" id="SignalP"/>
    </source>
</evidence>
<dbReference type="InterPro" id="IPR031734">
    <property type="entry name" value="MBF2"/>
</dbReference>
<dbReference type="Proteomes" id="UP000053240">
    <property type="component" value="Unassembled WGS sequence"/>
</dbReference>
<evidence type="ECO:0000313" key="2">
    <source>
        <dbReference type="EMBL" id="KPJ18592.1"/>
    </source>
</evidence>
<feature type="signal peptide" evidence="1">
    <location>
        <begin position="1"/>
        <end position="18"/>
    </location>
</feature>
<name>A0A0N1IBW3_PAPMA</name>
<evidence type="ECO:0008006" key="4">
    <source>
        <dbReference type="Google" id="ProtNLM"/>
    </source>
</evidence>
<gene>
    <name evidence="2" type="ORF">RR48_02828</name>
</gene>
<keyword evidence="3" id="KW-1185">Reference proteome</keyword>
<reference evidence="2 3" key="1">
    <citation type="journal article" date="2015" name="Nat. Commun.">
        <title>Outbred genome sequencing and CRISPR/Cas9 gene editing in butterflies.</title>
        <authorList>
            <person name="Li X."/>
            <person name="Fan D."/>
            <person name="Zhang W."/>
            <person name="Liu G."/>
            <person name="Zhang L."/>
            <person name="Zhao L."/>
            <person name="Fang X."/>
            <person name="Chen L."/>
            <person name="Dong Y."/>
            <person name="Chen Y."/>
            <person name="Ding Y."/>
            <person name="Zhao R."/>
            <person name="Feng M."/>
            <person name="Zhu Y."/>
            <person name="Feng Y."/>
            <person name="Jiang X."/>
            <person name="Zhu D."/>
            <person name="Xiang H."/>
            <person name="Feng X."/>
            <person name="Li S."/>
            <person name="Wang J."/>
            <person name="Zhang G."/>
            <person name="Kronforst M.R."/>
            <person name="Wang W."/>
        </authorList>
    </citation>
    <scope>NUCLEOTIDE SEQUENCE [LARGE SCALE GENOMIC DNA]</scope>
    <source>
        <strain evidence="2">Ya'a_city_454_Pm</strain>
        <tissue evidence="2">Whole body</tissue>
    </source>
</reference>
<dbReference type="EMBL" id="KQ459992">
    <property type="protein sequence ID" value="KPJ18592.1"/>
    <property type="molecule type" value="Genomic_DNA"/>
</dbReference>
<dbReference type="Pfam" id="PF15868">
    <property type="entry name" value="MBF2"/>
    <property type="match status" value="1"/>
</dbReference>
<sequence>MSLKIILLICAIITIVNCKNVIVGQTINENNQLIKFVEETISTNAIPFFKRVTEKVYEVPQVYGNEKIKGIVITDLDNGLAQPSITLGGLGFKFVNIKLKSERGSGFNFVIEIYV</sequence>